<keyword evidence="5" id="KW-1015">Disulfide bond</keyword>
<dbReference type="PRINTS" id="PR00722">
    <property type="entry name" value="CHYMOTRYPSIN"/>
</dbReference>
<keyword evidence="9" id="KW-1185">Reference proteome</keyword>
<dbReference type="SMART" id="SM00020">
    <property type="entry name" value="Tryp_SPc"/>
    <property type="match status" value="1"/>
</dbReference>
<reference evidence="8" key="1">
    <citation type="submission" date="2020-11" db="EMBL/GenBank/DDBJ databases">
        <authorList>
            <person name="Tran Van P."/>
        </authorList>
    </citation>
    <scope>NUCLEOTIDE SEQUENCE</scope>
</reference>
<dbReference type="InterPro" id="IPR001254">
    <property type="entry name" value="Trypsin_dom"/>
</dbReference>
<dbReference type="InterPro" id="IPR018114">
    <property type="entry name" value="TRYPSIN_HIS"/>
</dbReference>
<dbReference type="AlphaFoldDB" id="A0A7R9LY23"/>
<dbReference type="EMBL" id="OC918757">
    <property type="protein sequence ID" value="CAD7650045.1"/>
    <property type="molecule type" value="Genomic_DNA"/>
</dbReference>
<dbReference type="Pfam" id="PF00089">
    <property type="entry name" value="Trypsin"/>
    <property type="match status" value="1"/>
</dbReference>
<evidence type="ECO:0000256" key="1">
    <source>
        <dbReference type="ARBA" id="ARBA00007664"/>
    </source>
</evidence>
<proteinExistence type="inferred from homology"/>
<dbReference type="SUPFAM" id="SSF50494">
    <property type="entry name" value="Trypsin-like serine proteases"/>
    <property type="match status" value="1"/>
</dbReference>
<evidence type="ECO:0000256" key="3">
    <source>
        <dbReference type="ARBA" id="ARBA00022801"/>
    </source>
</evidence>
<gene>
    <name evidence="8" type="ORF">ONB1V03_LOCUS7606</name>
</gene>
<keyword evidence="3" id="KW-0378">Hydrolase</keyword>
<sequence length="248" mass="27115">MNQLIYANVIIVLAIANVQSLDNVRSKRLVQGENANQNLAPWQVLFVQRRSDAWLLCGGSLLNKEWVLTAGHCCDEAIIKSNLQIANYIKYGNLNHTIMPFQSNISQMIIHPQYERGTHSHNLCLCKLAIPARESSTVKFATLATSYPPSGARAIVTGWGNTNSTDMNSGPDMLLYAQHIVIDQARCEYGMQRYGGHIDGTNICTLPTKQSLAWGDSGNPLAVNGQVVGVASTYPSSDLAENIPNSLD</sequence>
<dbReference type="PANTHER" id="PTHR24276">
    <property type="entry name" value="POLYSERASE-RELATED"/>
    <property type="match status" value="1"/>
</dbReference>
<dbReference type="GO" id="GO:0006508">
    <property type="term" value="P:proteolysis"/>
    <property type="evidence" value="ECO:0007669"/>
    <property type="project" value="UniProtKB-KW"/>
</dbReference>
<dbReference type="GO" id="GO:0004252">
    <property type="term" value="F:serine-type endopeptidase activity"/>
    <property type="evidence" value="ECO:0007669"/>
    <property type="project" value="InterPro"/>
</dbReference>
<dbReference type="PROSITE" id="PS50240">
    <property type="entry name" value="TRYPSIN_DOM"/>
    <property type="match status" value="1"/>
</dbReference>
<keyword evidence="6" id="KW-0732">Signal</keyword>
<keyword evidence="4" id="KW-0720">Serine protease</keyword>
<evidence type="ECO:0000256" key="5">
    <source>
        <dbReference type="ARBA" id="ARBA00023157"/>
    </source>
</evidence>
<organism evidence="8">
    <name type="scientific">Oppiella nova</name>
    <dbReference type="NCBI Taxonomy" id="334625"/>
    <lineage>
        <taxon>Eukaryota</taxon>
        <taxon>Metazoa</taxon>
        <taxon>Ecdysozoa</taxon>
        <taxon>Arthropoda</taxon>
        <taxon>Chelicerata</taxon>
        <taxon>Arachnida</taxon>
        <taxon>Acari</taxon>
        <taxon>Acariformes</taxon>
        <taxon>Sarcoptiformes</taxon>
        <taxon>Oribatida</taxon>
        <taxon>Brachypylina</taxon>
        <taxon>Oppioidea</taxon>
        <taxon>Oppiidae</taxon>
        <taxon>Oppiella</taxon>
    </lineage>
</organism>
<dbReference type="Gene3D" id="2.40.10.10">
    <property type="entry name" value="Trypsin-like serine proteases"/>
    <property type="match status" value="3"/>
</dbReference>
<dbReference type="PANTHER" id="PTHR24276:SF91">
    <property type="entry name" value="AT26814P-RELATED"/>
    <property type="match status" value="1"/>
</dbReference>
<feature type="domain" description="Peptidase S1" evidence="7">
    <location>
        <begin position="29"/>
        <end position="248"/>
    </location>
</feature>
<evidence type="ECO:0000259" key="7">
    <source>
        <dbReference type="PROSITE" id="PS50240"/>
    </source>
</evidence>
<keyword evidence="2" id="KW-0645">Protease</keyword>
<name>A0A7R9LY23_9ACAR</name>
<evidence type="ECO:0000256" key="4">
    <source>
        <dbReference type="ARBA" id="ARBA00022825"/>
    </source>
</evidence>
<dbReference type="Proteomes" id="UP000728032">
    <property type="component" value="Unassembled WGS sequence"/>
</dbReference>
<dbReference type="InterPro" id="IPR050430">
    <property type="entry name" value="Peptidase_S1"/>
</dbReference>
<dbReference type="InterPro" id="IPR001314">
    <property type="entry name" value="Peptidase_S1A"/>
</dbReference>
<comment type="similarity">
    <text evidence="1">Belongs to the peptidase S1 family.</text>
</comment>
<dbReference type="InterPro" id="IPR043504">
    <property type="entry name" value="Peptidase_S1_PA_chymotrypsin"/>
</dbReference>
<dbReference type="EMBL" id="CAJPVJ010003932">
    <property type="protein sequence ID" value="CAG2168113.1"/>
    <property type="molecule type" value="Genomic_DNA"/>
</dbReference>
<feature type="chain" id="PRO_5035592570" description="Peptidase S1 domain-containing protein" evidence="6">
    <location>
        <begin position="21"/>
        <end position="248"/>
    </location>
</feature>
<evidence type="ECO:0000256" key="2">
    <source>
        <dbReference type="ARBA" id="ARBA00022670"/>
    </source>
</evidence>
<protein>
    <recommendedName>
        <fullName evidence="7">Peptidase S1 domain-containing protein</fullName>
    </recommendedName>
</protein>
<evidence type="ECO:0000313" key="9">
    <source>
        <dbReference type="Proteomes" id="UP000728032"/>
    </source>
</evidence>
<evidence type="ECO:0000256" key="6">
    <source>
        <dbReference type="SAM" id="SignalP"/>
    </source>
</evidence>
<feature type="signal peptide" evidence="6">
    <location>
        <begin position="1"/>
        <end position="20"/>
    </location>
</feature>
<dbReference type="PROSITE" id="PS00134">
    <property type="entry name" value="TRYPSIN_HIS"/>
    <property type="match status" value="1"/>
</dbReference>
<evidence type="ECO:0000313" key="8">
    <source>
        <dbReference type="EMBL" id="CAD7650045.1"/>
    </source>
</evidence>
<dbReference type="OrthoDB" id="6503465at2759"/>
<dbReference type="InterPro" id="IPR009003">
    <property type="entry name" value="Peptidase_S1_PA"/>
</dbReference>
<accession>A0A7R9LY23</accession>